<dbReference type="Proteomes" id="UP000027222">
    <property type="component" value="Unassembled WGS sequence"/>
</dbReference>
<keyword evidence="2" id="KW-1185">Reference proteome</keyword>
<dbReference type="OrthoDB" id="3045590at2759"/>
<gene>
    <name evidence="1" type="ORF">GALMADRAFT_258572</name>
</gene>
<name>A0A067SHH6_GALM3</name>
<dbReference type="HOGENOM" id="CLU_030662_0_0_1"/>
<proteinExistence type="predicted"/>
<dbReference type="AlphaFoldDB" id="A0A067SHH6"/>
<dbReference type="EMBL" id="KL142417">
    <property type="protein sequence ID" value="KDR67184.1"/>
    <property type="molecule type" value="Genomic_DNA"/>
</dbReference>
<evidence type="ECO:0008006" key="3">
    <source>
        <dbReference type="Google" id="ProtNLM"/>
    </source>
</evidence>
<evidence type="ECO:0000313" key="2">
    <source>
        <dbReference type="Proteomes" id="UP000027222"/>
    </source>
</evidence>
<organism evidence="1 2">
    <name type="scientific">Galerina marginata (strain CBS 339.88)</name>
    <dbReference type="NCBI Taxonomy" id="685588"/>
    <lineage>
        <taxon>Eukaryota</taxon>
        <taxon>Fungi</taxon>
        <taxon>Dikarya</taxon>
        <taxon>Basidiomycota</taxon>
        <taxon>Agaricomycotina</taxon>
        <taxon>Agaricomycetes</taxon>
        <taxon>Agaricomycetidae</taxon>
        <taxon>Agaricales</taxon>
        <taxon>Agaricineae</taxon>
        <taxon>Strophariaceae</taxon>
        <taxon>Galerina</taxon>
    </lineage>
</organism>
<sequence length="530" mass="60589">MPVPLDVETTTNGLEVQLNSGAPISKLHDDILWSIFTINAETPPSETYFPLTTTRNSSQVRRSWRELILRSSSLWGKLIDLDLLDQENDDWRREVVRRSRTSLLWIRGRVTSSTLREFLFSLMSDDWGRIQKLDIHMEIRENMHEENSKAWNMLTHSAPNLQVFKLSSRYSTHLLPTSSSPLLGTSSPALREFNAPGMTFSLKAPWLSNIRCMSFSPPFTVPDIFEALKAMPCLEDLAIRSAPWVPTAKVIFPDVHLPRLQNLRLRGRLSLCRPFLDNIIASSGCSLSLVTKNPGTTIPELDMSEVAHQSISRYIQPYKKSDEKKQIFIRCSGDDLTIHDHKRVDTPLYFSHSFSWGIYGYPNLSTLLLKELSQFSNVTEMDLGLMNIRQLSSKIALNLSSFRFLEVLETNDETLKFLLDHADETPNIFPALHTIKLAGLNPPEHDSDPYPAEIILPFFIRRQESGHPISIFDLSNFSFHQLYDMDFLNVLTGMKVVWRHPTDGLMEYECGSKGSENLRFRSSWLPSSSQ</sequence>
<reference evidence="2" key="1">
    <citation type="journal article" date="2014" name="Proc. Natl. Acad. Sci. U.S.A.">
        <title>Extensive sampling of basidiomycete genomes demonstrates inadequacy of the white-rot/brown-rot paradigm for wood decay fungi.</title>
        <authorList>
            <person name="Riley R."/>
            <person name="Salamov A.A."/>
            <person name="Brown D.W."/>
            <person name="Nagy L.G."/>
            <person name="Floudas D."/>
            <person name="Held B.W."/>
            <person name="Levasseur A."/>
            <person name="Lombard V."/>
            <person name="Morin E."/>
            <person name="Otillar R."/>
            <person name="Lindquist E.A."/>
            <person name="Sun H."/>
            <person name="LaButti K.M."/>
            <person name="Schmutz J."/>
            <person name="Jabbour D."/>
            <person name="Luo H."/>
            <person name="Baker S.E."/>
            <person name="Pisabarro A.G."/>
            <person name="Walton J.D."/>
            <person name="Blanchette R.A."/>
            <person name="Henrissat B."/>
            <person name="Martin F."/>
            <person name="Cullen D."/>
            <person name="Hibbett D.S."/>
            <person name="Grigoriev I.V."/>
        </authorList>
    </citation>
    <scope>NUCLEOTIDE SEQUENCE [LARGE SCALE GENOMIC DNA]</scope>
    <source>
        <strain evidence="2">CBS 339.88</strain>
    </source>
</reference>
<accession>A0A067SHH6</accession>
<protein>
    <recommendedName>
        <fullName evidence="3">F-box domain-containing protein</fullName>
    </recommendedName>
</protein>
<evidence type="ECO:0000313" key="1">
    <source>
        <dbReference type="EMBL" id="KDR67184.1"/>
    </source>
</evidence>